<feature type="compositionally biased region" description="Acidic residues" evidence="1">
    <location>
        <begin position="242"/>
        <end position="262"/>
    </location>
</feature>
<feature type="compositionally biased region" description="Polar residues" evidence="1">
    <location>
        <begin position="581"/>
        <end position="592"/>
    </location>
</feature>
<feature type="region of interest" description="Disordered" evidence="1">
    <location>
        <begin position="169"/>
        <end position="188"/>
    </location>
</feature>
<feature type="compositionally biased region" description="Low complexity" evidence="1">
    <location>
        <begin position="215"/>
        <end position="231"/>
    </location>
</feature>
<feature type="compositionally biased region" description="Low complexity" evidence="1">
    <location>
        <begin position="1184"/>
        <end position="1198"/>
    </location>
</feature>
<feature type="region of interest" description="Disordered" evidence="1">
    <location>
        <begin position="968"/>
        <end position="989"/>
    </location>
</feature>
<feature type="compositionally biased region" description="Low complexity" evidence="1">
    <location>
        <begin position="890"/>
        <end position="900"/>
    </location>
</feature>
<accession>A0A1E1ITR1</accession>
<feature type="compositionally biased region" description="Low complexity" evidence="1">
    <location>
        <begin position="570"/>
        <end position="579"/>
    </location>
</feature>
<feature type="region of interest" description="Disordered" evidence="1">
    <location>
        <begin position="1250"/>
        <end position="1271"/>
    </location>
</feature>
<evidence type="ECO:0000313" key="2">
    <source>
        <dbReference type="EMBL" id="CCM14642.1"/>
    </source>
</evidence>
<feature type="region of interest" description="Disordered" evidence="1">
    <location>
        <begin position="890"/>
        <end position="944"/>
    </location>
</feature>
<feature type="compositionally biased region" description="Basic and acidic residues" evidence="1">
    <location>
        <begin position="1157"/>
        <end position="1178"/>
    </location>
</feature>
<sequence>MVGRVSCAWRRLHGTVALAHTCAATYQRRSVTLSYPNQVPCVRFNVSTVRLARATAQPTLPANANIFMMDARKSQRKSKRVNPKSTMASIIAAHRAGAQKPTGELDKDDPYAPPLIFLLRTDDTKRQAARRQEQLDAQLDALGAFGEFRVCVLDNLQSRHWTRYIDSATAPQRPAPDPAESPSSGGALGTVSMEAAAVRGATDPVVVPASGAVAAPPRISAGGAAEGATEASKVADDVGGKDEEEWEEVEVVVEEDEEDVEQGDSGSSGTYSAADGNGLNSVRPWKTAADVGNAAALPMPTKAALTEAPVEQKNPAMPSTAKRSVNTVWAHVKSKTQAAGSAASATGRVTTAEVSLGAHDNVGEEGAVDLDDDDAAVSAAASVGPNHVWKTVKEQQSLPDNPDKVDDVNIPDALRWSASEKNDGGRVFLATAHEFAPAESAAKAAPLRRPTDAEVLASLEELEEFDIDGHLGENTNASTPMGTTVPAPAADTPEVGSISARKAAESPAEEHVVTVAVSVDGSTAAAEEVELKGAEETEGKGCARLYSSSLETPVTPSRSLTEEEEEDEAVCVVGAADVGPTSATSNGDSVTTKAREKDSGEEVVATTAAEDNTSSAALTVAAPPPHMPPLKPSITMPVYPQVPSRLYYGAKTVYLSDRAYIELPATANVLVIDHLEWDDAHLNAIDAALEKVDPVAGHVLLYLDAYAPQSEHVMGDMNAYRRSLLPFIFVFRTGLSTEAAMGVQRRLTNALHVRPALNNTAQQALLAGQNDRTTVCVLSAAESERGGENPMLAPEPRRATPASPKPLSVEQAPARMATAAKVAVEPRRAVNAPIHESSTAVAASVSGLPRTSPAVVEGKTGRVRNGNTADDAVQRLWDLLNSVSFSASSAQEPSEAATAAPRLQVEAQRSHHGGRSGDSETVADVPVPQHTPMPDASSVRGSADQAGRAYICPVEIATTRITSTSDTGEANKAHVADNTVAADATPSRPPRLAYAPSLLSPEVATPLFNASTATDKAGGTGSAHREFPATTLPAELAEVHGNAAMIKRGLFNFGAIAFGKDNGYYAAAVTRRRQASGLRWGRTDADDEIDDNHNAADAVDGAVTSSALGNVSDLGLYPVSERAARSNSGSNGGSAFTDEEIAKIEEEIILAQLRKMEKKEQRSEARRAMRAKASEAKAHVSYKSAASPSSSSPPVSSVCSTTKRSRAWKQQWHRSRSAPDSSKVAATVREQEHAEDRLLEDFVSSLLVNNSRSNVSKAKRGKGSISPTLSPVVVRSARRTLATAASSARKGSKH</sequence>
<protein>
    <submittedName>
        <fullName evidence="2">Uncharacterized protein</fullName>
    </submittedName>
</protein>
<dbReference type="EMBL" id="CALQ01000627">
    <property type="protein sequence ID" value="CCM14642.1"/>
    <property type="molecule type" value="Genomic_DNA"/>
</dbReference>
<feature type="region of interest" description="Disordered" evidence="1">
    <location>
        <begin position="215"/>
        <end position="279"/>
    </location>
</feature>
<feature type="region of interest" description="Disordered" evidence="1">
    <location>
        <begin position="782"/>
        <end position="808"/>
    </location>
</feature>
<feature type="compositionally biased region" description="Polar residues" evidence="1">
    <location>
        <begin position="546"/>
        <end position="559"/>
    </location>
</feature>
<organism evidence="2">
    <name type="scientific">Leishmania guyanensis</name>
    <dbReference type="NCBI Taxonomy" id="5670"/>
    <lineage>
        <taxon>Eukaryota</taxon>
        <taxon>Discoba</taxon>
        <taxon>Euglenozoa</taxon>
        <taxon>Kinetoplastea</taxon>
        <taxon>Metakinetoplastina</taxon>
        <taxon>Trypanosomatida</taxon>
        <taxon>Trypanosomatidae</taxon>
        <taxon>Leishmaniinae</taxon>
        <taxon>Leishmania</taxon>
        <taxon>Leishmania guyanensis species complex</taxon>
    </lineage>
</organism>
<proteinExistence type="predicted"/>
<feature type="region of interest" description="Disordered" evidence="1">
    <location>
        <begin position="843"/>
        <end position="867"/>
    </location>
</feature>
<gene>
    <name evidence="2" type="primary">LgM4147LRVhigh.19.00750.00130</name>
    <name evidence="2" type="ORF">BN36_1921410</name>
</gene>
<name>A0A1E1ITR1_LEIGU</name>
<reference evidence="2" key="1">
    <citation type="submission" date="2012-08" db="EMBL/GenBank/DDBJ databases">
        <title>Comparative genomics of metastatic and non-metastatic Leishmania guyanensis provides insights into polygenic factors involved in Leishmania RNA virus infection.</title>
        <authorList>
            <person name="Smith D."/>
            <person name="Hertz-Fowler C."/>
            <person name="Martin R."/>
            <person name="Dickens N."/>
            <person name="Fasel N."/>
            <person name="Falquet L."/>
            <person name="Beverley S."/>
            <person name="Zangger H."/>
            <person name="Calderon-Copete S."/>
            <person name="Mottram J."/>
            <person name="Xenarios I."/>
        </authorList>
    </citation>
    <scope>NUCLEOTIDE SEQUENCE</scope>
    <source>
        <strain evidence="2">MHOM/BR/75/M4147/SSU:IR2SAT-LUC</strain>
    </source>
</reference>
<evidence type="ECO:0000256" key="1">
    <source>
        <dbReference type="SAM" id="MobiDB-lite"/>
    </source>
</evidence>
<feature type="region of interest" description="Disordered" evidence="1">
    <location>
        <begin position="531"/>
        <end position="601"/>
    </location>
</feature>
<feature type="compositionally biased region" description="Basic and acidic residues" evidence="1">
    <location>
        <begin position="531"/>
        <end position="541"/>
    </location>
</feature>
<feature type="region of interest" description="Disordered" evidence="1">
    <location>
        <begin position="1157"/>
        <end position="1229"/>
    </location>
</feature>
<feature type="compositionally biased region" description="Basic residues" evidence="1">
    <location>
        <begin position="1203"/>
        <end position="1216"/>
    </location>
</feature>